<gene>
    <name evidence="1" type="ORF">SCF082_LOCUS7547</name>
</gene>
<organism evidence="1 2">
    <name type="scientific">Durusdinium trenchii</name>
    <dbReference type="NCBI Taxonomy" id="1381693"/>
    <lineage>
        <taxon>Eukaryota</taxon>
        <taxon>Sar</taxon>
        <taxon>Alveolata</taxon>
        <taxon>Dinophyceae</taxon>
        <taxon>Suessiales</taxon>
        <taxon>Symbiodiniaceae</taxon>
        <taxon>Durusdinium</taxon>
    </lineage>
</organism>
<evidence type="ECO:0000313" key="2">
    <source>
        <dbReference type="Proteomes" id="UP001642464"/>
    </source>
</evidence>
<name>A0ABP0IM74_9DINO</name>
<sequence length="94" mass="10800">MAPLIVRPVQGVPLLKSAVEVNRRLQLPDGDLEAMNEAKDAVQYCVRRALLAEFLDLWQDTEFTQEPRATEGSQLKDLFGFHWNFPETIEDNTR</sequence>
<accession>A0ABP0IM74</accession>
<protein>
    <submittedName>
        <fullName evidence="1">Cytochrome b5</fullName>
    </submittedName>
</protein>
<dbReference type="Proteomes" id="UP001642464">
    <property type="component" value="Unassembled WGS sequence"/>
</dbReference>
<keyword evidence="2" id="KW-1185">Reference proteome</keyword>
<evidence type="ECO:0000313" key="1">
    <source>
        <dbReference type="EMBL" id="CAK9002951.1"/>
    </source>
</evidence>
<reference evidence="1 2" key="1">
    <citation type="submission" date="2024-02" db="EMBL/GenBank/DDBJ databases">
        <authorList>
            <person name="Chen Y."/>
            <person name="Shah S."/>
            <person name="Dougan E. K."/>
            <person name="Thang M."/>
            <person name="Chan C."/>
        </authorList>
    </citation>
    <scope>NUCLEOTIDE SEQUENCE [LARGE SCALE GENOMIC DNA]</scope>
</reference>
<dbReference type="EMBL" id="CAXAMM010004236">
    <property type="protein sequence ID" value="CAK9002951.1"/>
    <property type="molecule type" value="Genomic_DNA"/>
</dbReference>
<proteinExistence type="predicted"/>
<comment type="caution">
    <text evidence="1">The sequence shown here is derived from an EMBL/GenBank/DDBJ whole genome shotgun (WGS) entry which is preliminary data.</text>
</comment>